<gene>
    <name evidence="3" type="ORF">UFOPK1438_00217</name>
    <name evidence="4" type="ORF">UFOPK3166_00412</name>
    <name evidence="5" type="ORF">UFOPK4424_00351</name>
</gene>
<dbReference type="SUPFAM" id="SSF51735">
    <property type="entry name" value="NAD(P)-binding Rossmann-fold domains"/>
    <property type="match status" value="1"/>
</dbReference>
<organism evidence="3">
    <name type="scientific">freshwater metagenome</name>
    <dbReference type="NCBI Taxonomy" id="449393"/>
    <lineage>
        <taxon>unclassified sequences</taxon>
        <taxon>metagenomes</taxon>
        <taxon>ecological metagenomes</taxon>
    </lineage>
</organism>
<dbReference type="EMBL" id="CAFABD010000043">
    <property type="protein sequence ID" value="CAB4821998.1"/>
    <property type="molecule type" value="Genomic_DNA"/>
</dbReference>
<protein>
    <submittedName>
        <fullName evidence="3">Unannotated protein</fullName>
    </submittedName>
</protein>
<evidence type="ECO:0000256" key="1">
    <source>
        <dbReference type="ARBA" id="ARBA00006484"/>
    </source>
</evidence>
<dbReference type="Pfam" id="PF00106">
    <property type="entry name" value="adh_short"/>
    <property type="match status" value="1"/>
</dbReference>
<dbReference type="NCBIfam" id="NF004846">
    <property type="entry name" value="PRK06197.1"/>
    <property type="match status" value="1"/>
</dbReference>
<comment type="similarity">
    <text evidence="1">Belongs to the short-chain dehydrogenases/reductases (SDR) family.</text>
</comment>
<name>A0A6J6BC20_9ZZZZ</name>
<evidence type="ECO:0000256" key="2">
    <source>
        <dbReference type="ARBA" id="ARBA00023002"/>
    </source>
</evidence>
<evidence type="ECO:0000313" key="5">
    <source>
        <dbReference type="EMBL" id="CAB5114297.1"/>
    </source>
</evidence>
<dbReference type="PANTHER" id="PTHR24320">
    <property type="entry name" value="RETINOL DEHYDROGENASE"/>
    <property type="match status" value="1"/>
</dbReference>
<dbReference type="PRINTS" id="PR00081">
    <property type="entry name" value="GDHRDH"/>
</dbReference>
<dbReference type="EMBL" id="CAFBRW010000048">
    <property type="protein sequence ID" value="CAB5114297.1"/>
    <property type="molecule type" value="Genomic_DNA"/>
</dbReference>
<evidence type="ECO:0000313" key="4">
    <source>
        <dbReference type="EMBL" id="CAB4821998.1"/>
    </source>
</evidence>
<reference evidence="3" key="1">
    <citation type="submission" date="2020-05" db="EMBL/GenBank/DDBJ databases">
        <authorList>
            <person name="Chiriac C."/>
            <person name="Salcher M."/>
            <person name="Ghai R."/>
            <person name="Kavagutti S V."/>
        </authorList>
    </citation>
    <scope>NUCLEOTIDE SEQUENCE</scope>
</reference>
<sequence length="310" mass="33465">MADVTTIPRGWNAINIPDQTGKKFIITGGTSGLGKETARELIRKGAQVTITARDERKGEATVVELGKERVSFSILDLTSLKSVRTFATSITQDFDVLILNAGIMATPLKTTEDGFELQLGTNHLGHFALAGLLKNKVQERIVSVASQAHRLGNFGDGSKETIRDRALAKGEYKPWGAYGASKLANLLFTNELQRRAIKNDWKFSAYAAHPGWSATNLQNVSPQMRGASLESRVTGGMNSLFAQSASRGALPTLCAATYPDLVGASYIGPDGLMEMRGFPKLTRGTSLAYDQLLAANLWSVSEELTGITWA</sequence>
<dbReference type="EMBL" id="CAEZSM010000015">
    <property type="protein sequence ID" value="CAB4535949.1"/>
    <property type="molecule type" value="Genomic_DNA"/>
</dbReference>
<keyword evidence="2" id="KW-0560">Oxidoreductase</keyword>
<dbReference type="GO" id="GO:0016491">
    <property type="term" value="F:oxidoreductase activity"/>
    <property type="evidence" value="ECO:0007669"/>
    <property type="project" value="UniProtKB-KW"/>
</dbReference>
<proteinExistence type="inferred from homology"/>
<dbReference type="InterPro" id="IPR002347">
    <property type="entry name" value="SDR_fam"/>
</dbReference>
<dbReference type="AlphaFoldDB" id="A0A6J6BC20"/>
<evidence type="ECO:0000313" key="3">
    <source>
        <dbReference type="EMBL" id="CAB4535949.1"/>
    </source>
</evidence>
<dbReference type="InterPro" id="IPR036291">
    <property type="entry name" value="NAD(P)-bd_dom_sf"/>
</dbReference>
<dbReference type="PANTHER" id="PTHR24320:SF148">
    <property type="entry name" value="NAD(P)-BINDING ROSSMANN-FOLD SUPERFAMILY PROTEIN"/>
    <property type="match status" value="1"/>
</dbReference>
<dbReference type="Gene3D" id="3.40.50.720">
    <property type="entry name" value="NAD(P)-binding Rossmann-like Domain"/>
    <property type="match status" value="1"/>
</dbReference>
<accession>A0A6J6BC20</accession>